<reference evidence="1 2" key="1">
    <citation type="submission" date="2016-10" db="EMBL/GenBank/DDBJ databases">
        <authorList>
            <person name="de Groot N.N."/>
        </authorList>
    </citation>
    <scope>NUCLEOTIDE SEQUENCE [LARGE SCALE GENOMIC DNA]</scope>
    <source>
        <strain evidence="1 2">CGMCC 1.10228</strain>
    </source>
</reference>
<dbReference type="STRING" id="861298.SAMN04488136_11130"/>
<dbReference type="AlphaFoldDB" id="A0A1G8AN35"/>
<dbReference type="Proteomes" id="UP000198854">
    <property type="component" value="Unassembled WGS sequence"/>
</dbReference>
<organism evidence="1 2">
    <name type="scientific">Vibrio xiamenensis</name>
    <dbReference type="NCBI Taxonomy" id="861298"/>
    <lineage>
        <taxon>Bacteria</taxon>
        <taxon>Pseudomonadati</taxon>
        <taxon>Pseudomonadota</taxon>
        <taxon>Gammaproteobacteria</taxon>
        <taxon>Vibrionales</taxon>
        <taxon>Vibrionaceae</taxon>
        <taxon>Vibrio</taxon>
    </lineage>
</organism>
<dbReference type="RefSeq" id="WP_093273346.1">
    <property type="nucleotide sequence ID" value="NZ_FNDD01000011.1"/>
</dbReference>
<evidence type="ECO:0000313" key="2">
    <source>
        <dbReference type="Proteomes" id="UP000198854"/>
    </source>
</evidence>
<keyword evidence="2" id="KW-1185">Reference proteome</keyword>
<dbReference type="OrthoDB" id="5878065at2"/>
<accession>A0A1G8AN35</accession>
<gene>
    <name evidence="1" type="ORF">SAMN04488136_11130</name>
</gene>
<dbReference type="EMBL" id="FNDD01000011">
    <property type="protein sequence ID" value="SDH22378.1"/>
    <property type="molecule type" value="Genomic_DNA"/>
</dbReference>
<proteinExistence type="predicted"/>
<sequence length="374" mass="42097">MTVYVGTTNTDGTGSARDLSSANSFLIPFDSISGPDDDELALEGVWVNGYIDENLSITETIEKFGVANFEYSFAASNLSNWNSANLKEIALYNLDDSYIEINNFVDVTFISDYYGIWGTGHDGYQKLVINDAKRGYIDTRNSEGNPRVFSEDSPDYGYTFDGYNEMDTTTCWSNITIRPHSNGASWSNLFEIYTGYAEDTVYFTSQQDGETDTSTKWTEFKVDLGEDNDIFIYELTHSVNDDQQRFVDGGDGNDALFLRVDTDDLEFVNFELISSNNNSIYLDQSLLANNQTELGLIINNTSVKFSQDITSVEIYELSEEQLEYLDSTTDWQQYSYNGGSNSWISSDEFYSVSVTTEEGTYILLMNSVDDLTLG</sequence>
<name>A0A1G8AN35_9VIBR</name>
<evidence type="ECO:0000313" key="1">
    <source>
        <dbReference type="EMBL" id="SDH22378.1"/>
    </source>
</evidence>
<protein>
    <submittedName>
        <fullName evidence="1">Uncharacterized protein</fullName>
    </submittedName>
</protein>